<evidence type="ECO:0000256" key="3">
    <source>
        <dbReference type="ARBA" id="ARBA00023237"/>
    </source>
</evidence>
<evidence type="ECO:0000313" key="7">
    <source>
        <dbReference type="Proteomes" id="UP001241747"/>
    </source>
</evidence>
<evidence type="ECO:0000256" key="2">
    <source>
        <dbReference type="ARBA" id="ARBA00023136"/>
    </source>
</evidence>
<dbReference type="EMBL" id="JAUSVY010000011">
    <property type="protein sequence ID" value="MDQ0506931.1"/>
    <property type="molecule type" value="Genomic_DNA"/>
</dbReference>
<keyword evidence="2 4" id="KW-0472">Membrane</keyword>
<dbReference type="InterPro" id="IPR050330">
    <property type="entry name" value="Bact_OuterMem_StrucFunc"/>
</dbReference>
<dbReference type="InterPro" id="IPR036737">
    <property type="entry name" value="OmpA-like_sf"/>
</dbReference>
<dbReference type="PROSITE" id="PS51123">
    <property type="entry name" value="OMPA_2"/>
    <property type="match status" value="1"/>
</dbReference>
<dbReference type="InterPro" id="IPR006664">
    <property type="entry name" value="OMP_bac"/>
</dbReference>
<comment type="subcellular location">
    <subcellularLocation>
        <location evidence="1">Cell outer membrane</location>
    </subcellularLocation>
</comment>
<comment type="caution">
    <text evidence="6">The sequence shown here is derived from an EMBL/GenBank/DDBJ whole genome shotgun (WGS) entry which is preliminary data.</text>
</comment>
<dbReference type="InterPro" id="IPR006665">
    <property type="entry name" value="OmpA-like"/>
</dbReference>
<dbReference type="Gene3D" id="3.40.1520.20">
    <property type="match status" value="4"/>
</dbReference>
<name>A0ABU0LIG4_XANAG</name>
<dbReference type="Gene3D" id="3.30.1330.60">
    <property type="entry name" value="OmpA-like domain"/>
    <property type="match status" value="1"/>
</dbReference>
<dbReference type="CDD" id="cd07185">
    <property type="entry name" value="OmpA_C-like"/>
    <property type="match status" value="1"/>
</dbReference>
<dbReference type="PRINTS" id="PR01021">
    <property type="entry name" value="OMPADOMAIN"/>
</dbReference>
<evidence type="ECO:0000259" key="5">
    <source>
        <dbReference type="PROSITE" id="PS51123"/>
    </source>
</evidence>
<gene>
    <name evidence="6" type="ORF">QOZ94_003746</name>
</gene>
<keyword evidence="7" id="KW-1185">Reference proteome</keyword>
<feature type="domain" description="OmpA-like" evidence="5">
    <location>
        <begin position="596"/>
        <end position="713"/>
    </location>
</feature>
<evidence type="ECO:0000256" key="1">
    <source>
        <dbReference type="ARBA" id="ARBA00004442"/>
    </source>
</evidence>
<evidence type="ECO:0000313" key="6">
    <source>
        <dbReference type="EMBL" id="MDQ0506931.1"/>
    </source>
</evidence>
<evidence type="ECO:0000256" key="4">
    <source>
        <dbReference type="PROSITE-ProRule" id="PRU00473"/>
    </source>
</evidence>
<dbReference type="PANTHER" id="PTHR30329:SF21">
    <property type="entry name" value="LIPOPROTEIN YIAD-RELATED"/>
    <property type="match status" value="1"/>
</dbReference>
<dbReference type="PANTHER" id="PTHR30329">
    <property type="entry name" value="STATOR ELEMENT OF FLAGELLAR MOTOR COMPLEX"/>
    <property type="match status" value="1"/>
</dbReference>
<keyword evidence="3" id="KW-0998">Cell outer membrane</keyword>
<dbReference type="Pfam" id="PF00691">
    <property type="entry name" value="OmpA"/>
    <property type="match status" value="1"/>
</dbReference>
<accession>A0ABU0LIG4</accession>
<reference evidence="6 7" key="1">
    <citation type="submission" date="2023-07" db="EMBL/GenBank/DDBJ databases">
        <title>Genomic Encyclopedia of Type Strains, Phase IV (KMG-IV): sequencing the most valuable type-strain genomes for metagenomic binning, comparative biology and taxonomic classification.</title>
        <authorList>
            <person name="Goeker M."/>
        </authorList>
    </citation>
    <scope>NUCLEOTIDE SEQUENCE [LARGE SCALE GENOMIC DNA]</scope>
    <source>
        <strain evidence="6 7">DSM 3770</strain>
    </source>
</reference>
<protein>
    <submittedName>
        <fullName evidence="6">Outer membrane protein OmpA-like peptidoglycan-associated protein</fullName>
    </submittedName>
</protein>
<organism evidence="6 7">
    <name type="scientific">Xanthobacter agilis</name>
    <dbReference type="NCBI Taxonomy" id="47492"/>
    <lineage>
        <taxon>Bacteria</taxon>
        <taxon>Pseudomonadati</taxon>
        <taxon>Pseudomonadota</taxon>
        <taxon>Alphaproteobacteria</taxon>
        <taxon>Hyphomicrobiales</taxon>
        <taxon>Xanthobacteraceae</taxon>
        <taxon>Xanthobacter</taxon>
    </lineage>
</organism>
<dbReference type="SUPFAM" id="SSF103088">
    <property type="entry name" value="OmpA-like"/>
    <property type="match status" value="1"/>
</dbReference>
<sequence>MGARWRAWVLALGVLAWAGVAAFTLVTARGPIEEDLTRNAEAVLARTGESWATARFEGRDATLEGESLAEEARAKVRASLANMFGVRAVHDATTLLPERRPFTFSAVKDARMISLDGYVPSHYALARIVAAVKASGNGLTGQDRLVRARGAPAGDFAGLVEFALTQLNRLPSGRITLSDGAFAIEGRAPDLATYGALAETVRGPLPYGMTLARFAVRPPVASPFVWSASREGDTLRVSGFVPSDAARAEVARAVAEALPGVTVRDDTHLADGAPSTDLWLKAVRYAGRLLAQAPQLQVTVADSTITVEGSAPTFAVFEALAAARKAPPEGFQVTRFAVDPPRAAPFTWQIERTADGIRLGGYVPSEEARRLLSDAVRSAFPGVSVQGEMRLASGGPPADVWGAGANFAVAQLARLRIGRIAASGATLTLRGEALDSSAYQALTKAMGAVPAGVSATAEGVEPPRISPYVFAVRRDGEGLTVSGFFPDEKTHLALLAALERDFLKEKVNDLSAIGGGAPVGFLPAAVAGLSGLARVANGELTITDTQLRLSGSALRGRAASEIENELKRDLKSSFVAETVLDVTAPGALVGAQECQGLISDLMGRGTILFDTGSARIDRHSLGLLDRLAFVLQRCPSAVVDVSGHTDSVGEAAANQRLSEARAVAVAGFLADAGIARERLTTSGHGASQPVALNDTEAGRAQNRRIVFVVKEGRGP</sequence>
<dbReference type="RefSeq" id="WP_237346580.1">
    <property type="nucleotide sequence ID" value="NZ_JABWGX010000020.1"/>
</dbReference>
<proteinExistence type="predicted"/>
<dbReference type="Proteomes" id="UP001241747">
    <property type="component" value="Unassembled WGS sequence"/>
</dbReference>